<proteinExistence type="predicted"/>
<dbReference type="EMBL" id="JAAMPI010000116">
    <property type="protein sequence ID" value="KAF4635484.1"/>
    <property type="molecule type" value="Genomic_DNA"/>
</dbReference>
<name>A0A8H4RV20_9HELO</name>
<dbReference type="Proteomes" id="UP000566819">
    <property type="component" value="Unassembled WGS sequence"/>
</dbReference>
<dbReference type="AlphaFoldDB" id="A0A8H4RV20"/>
<keyword evidence="2" id="KW-1185">Reference proteome</keyword>
<organism evidence="1 2">
    <name type="scientific">Cudoniella acicularis</name>
    <dbReference type="NCBI Taxonomy" id="354080"/>
    <lineage>
        <taxon>Eukaryota</taxon>
        <taxon>Fungi</taxon>
        <taxon>Dikarya</taxon>
        <taxon>Ascomycota</taxon>
        <taxon>Pezizomycotina</taxon>
        <taxon>Leotiomycetes</taxon>
        <taxon>Helotiales</taxon>
        <taxon>Tricladiaceae</taxon>
        <taxon>Cudoniella</taxon>
    </lineage>
</organism>
<accession>A0A8H4RV20</accession>
<reference evidence="1 2" key="1">
    <citation type="submission" date="2020-03" db="EMBL/GenBank/DDBJ databases">
        <title>Draft Genome Sequence of Cudoniella acicularis.</title>
        <authorList>
            <person name="Buettner E."/>
            <person name="Kellner H."/>
        </authorList>
    </citation>
    <scope>NUCLEOTIDE SEQUENCE [LARGE SCALE GENOMIC DNA]</scope>
    <source>
        <strain evidence="1 2">DSM 108380</strain>
    </source>
</reference>
<evidence type="ECO:0000313" key="2">
    <source>
        <dbReference type="Proteomes" id="UP000566819"/>
    </source>
</evidence>
<comment type="caution">
    <text evidence="1">The sequence shown here is derived from an EMBL/GenBank/DDBJ whole genome shotgun (WGS) entry which is preliminary data.</text>
</comment>
<gene>
    <name evidence="1" type="ORF">G7Y89_g2611</name>
</gene>
<sequence length="180" mass="19466">MPQKYKRLQPAAVVDDPGRRRWEAGGGEVLQPGAFFARLCESAQPFSLQTYPDSPMEAGKRPKSMSGMPYIAISGALLKFWSKSSKPAEGPEPQEARACWLAFHSTDGRDEVLLVPMSLATSPFVTVPQPHDGSASAQETAASAAPRPTLLATAIPFPLITVPTYLPTYLPPFHLPTSNF</sequence>
<evidence type="ECO:0000313" key="1">
    <source>
        <dbReference type="EMBL" id="KAF4635484.1"/>
    </source>
</evidence>
<protein>
    <submittedName>
        <fullName evidence="1">Uncharacterized protein</fullName>
    </submittedName>
</protein>